<dbReference type="GO" id="GO:0031956">
    <property type="term" value="F:medium-chain fatty acid-CoA ligase activity"/>
    <property type="evidence" value="ECO:0007669"/>
    <property type="project" value="TreeGrafter"/>
</dbReference>
<dbReference type="Proteomes" id="UP000187074">
    <property type="component" value="Unassembled WGS sequence"/>
</dbReference>
<dbReference type="SUPFAM" id="SSF56801">
    <property type="entry name" value="Acetyl-CoA synthetase-like"/>
    <property type="match status" value="1"/>
</dbReference>
<dbReference type="STRING" id="1401.BK123_17400"/>
<dbReference type="AlphaFoldDB" id="A0A1R1AYT2"/>
<reference evidence="3 4" key="1">
    <citation type="submission" date="2016-11" db="EMBL/GenBank/DDBJ databases">
        <title>Paenibacillus species isolates.</title>
        <authorList>
            <person name="Beno S.M."/>
        </authorList>
    </citation>
    <scope>NUCLEOTIDE SEQUENCE [LARGE SCALE GENOMIC DNA]</scope>
    <source>
        <strain evidence="3 4">FSL F4-0100</strain>
    </source>
</reference>
<dbReference type="Gene3D" id="3.30.300.30">
    <property type="match status" value="1"/>
</dbReference>
<dbReference type="Pfam" id="PF13193">
    <property type="entry name" value="AMP-binding_C"/>
    <property type="match status" value="1"/>
</dbReference>
<gene>
    <name evidence="3" type="ORF">BK123_17400</name>
</gene>
<evidence type="ECO:0000313" key="3">
    <source>
        <dbReference type="EMBL" id="OME91250.1"/>
    </source>
</evidence>
<dbReference type="GO" id="GO:0006631">
    <property type="term" value="P:fatty acid metabolic process"/>
    <property type="evidence" value="ECO:0007669"/>
    <property type="project" value="TreeGrafter"/>
</dbReference>
<dbReference type="PANTHER" id="PTHR43201">
    <property type="entry name" value="ACYL-COA SYNTHETASE"/>
    <property type="match status" value="1"/>
</dbReference>
<evidence type="ECO:0000259" key="2">
    <source>
        <dbReference type="Pfam" id="PF13193"/>
    </source>
</evidence>
<evidence type="ECO:0000313" key="4">
    <source>
        <dbReference type="Proteomes" id="UP000187074"/>
    </source>
</evidence>
<feature type="domain" description="AMP-binding enzyme C-terminal" evidence="2">
    <location>
        <begin position="3"/>
        <end position="65"/>
    </location>
</feature>
<accession>A0A1R1AYT2</accession>
<dbReference type="EMBL" id="MRTF01000006">
    <property type="protein sequence ID" value="OME91250.1"/>
    <property type="molecule type" value="Genomic_DNA"/>
</dbReference>
<proteinExistence type="inferred from homology"/>
<dbReference type="OrthoDB" id="9757771at2"/>
<organism evidence="3 4">
    <name type="scientific">Paenibacillus lautus</name>
    <name type="common">Bacillus lautus</name>
    <dbReference type="NCBI Taxonomy" id="1401"/>
    <lineage>
        <taxon>Bacteria</taxon>
        <taxon>Bacillati</taxon>
        <taxon>Bacillota</taxon>
        <taxon>Bacilli</taxon>
        <taxon>Bacillales</taxon>
        <taxon>Paenibacillaceae</taxon>
        <taxon>Paenibacillus</taxon>
    </lineage>
</organism>
<dbReference type="RefSeq" id="WP_076323650.1">
    <property type="nucleotide sequence ID" value="NZ_MRTF01000006.1"/>
</dbReference>
<protein>
    <recommendedName>
        <fullName evidence="2">AMP-binding enzyme C-terminal domain-containing protein</fullName>
    </recommendedName>
</protein>
<evidence type="ECO:0000256" key="1">
    <source>
        <dbReference type="ARBA" id="ARBA00006432"/>
    </source>
</evidence>
<sequence length="84" mass="9387">MMVIDSAVIGLSLPCEGERLVACVVLRDGGSLDLAQLQAFCEPSLARYKWPTQLFILDSLPRTVVDKVDKKQLRKQLFNLIPKS</sequence>
<dbReference type="InterPro" id="IPR025110">
    <property type="entry name" value="AMP-bd_C"/>
</dbReference>
<comment type="similarity">
    <text evidence="1">Belongs to the ATP-dependent AMP-binding enzyme family.</text>
</comment>
<comment type="caution">
    <text evidence="3">The sequence shown here is derived from an EMBL/GenBank/DDBJ whole genome shotgun (WGS) entry which is preliminary data.</text>
</comment>
<name>A0A1R1AYT2_PAELA</name>
<dbReference type="InterPro" id="IPR045851">
    <property type="entry name" value="AMP-bd_C_sf"/>
</dbReference>
<dbReference type="PANTHER" id="PTHR43201:SF8">
    <property type="entry name" value="ACYL-COA SYNTHETASE FAMILY MEMBER 3"/>
    <property type="match status" value="1"/>
</dbReference>